<proteinExistence type="predicted"/>
<protein>
    <submittedName>
        <fullName evidence="8">MFS transporter</fullName>
    </submittedName>
</protein>
<evidence type="ECO:0000256" key="4">
    <source>
        <dbReference type="ARBA" id="ARBA00022989"/>
    </source>
</evidence>
<dbReference type="InterPro" id="IPR036259">
    <property type="entry name" value="MFS_trans_sf"/>
</dbReference>
<evidence type="ECO:0000256" key="3">
    <source>
        <dbReference type="ARBA" id="ARBA00022692"/>
    </source>
</evidence>
<feature type="transmembrane region" description="Helical" evidence="6">
    <location>
        <begin position="369"/>
        <end position="389"/>
    </location>
</feature>
<keyword evidence="9" id="KW-1185">Reference proteome</keyword>
<evidence type="ECO:0000313" key="8">
    <source>
        <dbReference type="EMBL" id="MFD0913337.1"/>
    </source>
</evidence>
<name>A0ABW3F4H1_9PROT</name>
<feature type="transmembrane region" description="Helical" evidence="6">
    <location>
        <begin position="171"/>
        <end position="193"/>
    </location>
</feature>
<comment type="caution">
    <text evidence="8">The sequence shown here is derived from an EMBL/GenBank/DDBJ whole genome shotgun (WGS) entry which is preliminary data.</text>
</comment>
<dbReference type="PROSITE" id="PS50850">
    <property type="entry name" value="MFS"/>
    <property type="match status" value="1"/>
</dbReference>
<dbReference type="Pfam" id="PF07690">
    <property type="entry name" value="MFS_1"/>
    <property type="match status" value="1"/>
</dbReference>
<dbReference type="CDD" id="cd17324">
    <property type="entry name" value="MFS_NepI_like"/>
    <property type="match status" value="1"/>
</dbReference>
<dbReference type="RefSeq" id="WP_379056660.1">
    <property type="nucleotide sequence ID" value="NZ_JBHTKB010000001.1"/>
</dbReference>
<dbReference type="InterPro" id="IPR011701">
    <property type="entry name" value="MFS"/>
</dbReference>
<organism evidence="8 9">
    <name type="scientific">Methylophilus luteus</name>
    <dbReference type="NCBI Taxonomy" id="640108"/>
    <lineage>
        <taxon>Bacteria</taxon>
        <taxon>Pseudomonadati</taxon>
        <taxon>Pseudomonadota</taxon>
        <taxon>Betaproteobacteria</taxon>
        <taxon>Nitrosomonadales</taxon>
        <taxon>Methylophilaceae</taxon>
        <taxon>Methylophilus</taxon>
    </lineage>
</organism>
<reference evidence="9" key="1">
    <citation type="journal article" date="2019" name="Int. J. Syst. Evol. Microbiol.">
        <title>The Global Catalogue of Microorganisms (GCM) 10K type strain sequencing project: providing services to taxonomists for standard genome sequencing and annotation.</title>
        <authorList>
            <consortium name="The Broad Institute Genomics Platform"/>
            <consortium name="The Broad Institute Genome Sequencing Center for Infectious Disease"/>
            <person name="Wu L."/>
            <person name="Ma J."/>
        </authorList>
    </citation>
    <scope>NUCLEOTIDE SEQUENCE [LARGE SCALE GENOMIC DNA]</scope>
    <source>
        <strain evidence="9">CCUG 58412</strain>
    </source>
</reference>
<feature type="transmembrane region" description="Helical" evidence="6">
    <location>
        <begin position="110"/>
        <end position="135"/>
    </location>
</feature>
<feature type="transmembrane region" description="Helical" evidence="6">
    <location>
        <begin position="85"/>
        <end position="104"/>
    </location>
</feature>
<keyword evidence="2" id="KW-1003">Cell membrane</keyword>
<dbReference type="PANTHER" id="PTHR43124">
    <property type="entry name" value="PURINE EFFLUX PUMP PBUE"/>
    <property type="match status" value="1"/>
</dbReference>
<feature type="transmembrane region" description="Helical" evidence="6">
    <location>
        <begin position="18"/>
        <end position="39"/>
    </location>
</feature>
<gene>
    <name evidence="8" type="ORF">ACFQ1Z_07250</name>
</gene>
<dbReference type="InterPro" id="IPR050189">
    <property type="entry name" value="MFS_Efflux_Transporters"/>
</dbReference>
<evidence type="ECO:0000256" key="2">
    <source>
        <dbReference type="ARBA" id="ARBA00022475"/>
    </source>
</evidence>
<feature type="transmembrane region" description="Helical" evidence="6">
    <location>
        <begin position="59"/>
        <end position="78"/>
    </location>
</feature>
<keyword evidence="5 6" id="KW-0472">Membrane</keyword>
<evidence type="ECO:0000256" key="1">
    <source>
        <dbReference type="ARBA" id="ARBA00004651"/>
    </source>
</evidence>
<evidence type="ECO:0000256" key="5">
    <source>
        <dbReference type="ARBA" id="ARBA00023136"/>
    </source>
</evidence>
<evidence type="ECO:0000313" key="9">
    <source>
        <dbReference type="Proteomes" id="UP001597128"/>
    </source>
</evidence>
<comment type="subcellular location">
    <subcellularLocation>
        <location evidence="1">Cell membrane</location>
        <topology evidence="1">Multi-pass membrane protein</topology>
    </subcellularLocation>
</comment>
<dbReference type="SUPFAM" id="SSF103473">
    <property type="entry name" value="MFS general substrate transporter"/>
    <property type="match status" value="1"/>
</dbReference>
<sequence length="399" mass="41691">MSNHSAPQIPLSKARQNLIIFALSIGAFAIGVSEFSSMGLLLEISRGLGVSESQVGASISIYALGVVVGAPLLAIFGAGLKRKNLLLLLAMMYAIANIASSLAPTYGTLLIARFISGLPHGAYFGIASLVAASISPPAQKGMAVTKVMLGLAVAILVGNPLAVWLGQQFTWRLAFALVGVLAFITLLMVNKSLPLDANEKRSSPMEELAAFNRLQIWLVLLIGVFGFTGMFTVFSYMAPVLVNVTRVSESYMPWVVVAFGIGSIIGMLSGGKIADAMKYKGACLLIVWSIFVLAMIPFISGSLPGILIAAVAVGTMMALPVTLQTHLMEIAGDAQVLSAAAIQAALNTANALGPWLGGVAIDHGLGYNVFGTIGAATSLIGLLIWLISYKLAQANLRAK</sequence>
<dbReference type="Proteomes" id="UP001597128">
    <property type="component" value="Unassembled WGS sequence"/>
</dbReference>
<feature type="transmembrane region" description="Helical" evidence="6">
    <location>
        <begin position="282"/>
        <end position="300"/>
    </location>
</feature>
<keyword evidence="3 6" id="KW-0812">Transmembrane</keyword>
<dbReference type="EMBL" id="JBHTKB010000001">
    <property type="protein sequence ID" value="MFD0913337.1"/>
    <property type="molecule type" value="Genomic_DNA"/>
</dbReference>
<feature type="transmembrane region" description="Helical" evidence="6">
    <location>
        <begin position="251"/>
        <end position="270"/>
    </location>
</feature>
<dbReference type="Gene3D" id="1.20.1250.20">
    <property type="entry name" value="MFS general substrate transporter like domains"/>
    <property type="match status" value="2"/>
</dbReference>
<evidence type="ECO:0000259" key="7">
    <source>
        <dbReference type="PROSITE" id="PS50850"/>
    </source>
</evidence>
<keyword evidence="4 6" id="KW-1133">Transmembrane helix</keyword>
<accession>A0ABW3F4H1</accession>
<evidence type="ECO:0000256" key="6">
    <source>
        <dbReference type="SAM" id="Phobius"/>
    </source>
</evidence>
<dbReference type="InterPro" id="IPR020846">
    <property type="entry name" value="MFS_dom"/>
</dbReference>
<feature type="transmembrane region" description="Helical" evidence="6">
    <location>
        <begin position="147"/>
        <end position="165"/>
    </location>
</feature>
<dbReference type="PANTHER" id="PTHR43124:SF3">
    <property type="entry name" value="CHLORAMPHENICOL EFFLUX PUMP RV0191"/>
    <property type="match status" value="1"/>
</dbReference>
<feature type="domain" description="Major facilitator superfamily (MFS) profile" evidence="7">
    <location>
        <begin position="19"/>
        <end position="392"/>
    </location>
</feature>
<feature type="transmembrane region" description="Helical" evidence="6">
    <location>
        <begin position="214"/>
        <end position="239"/>
    </location>
</feature>